<evidence type="ECO:0000313" key="5">
    <source>
        <dbReference type="EMBL" id="CAG2196098.1"/>
    </source>
</evidence>
<dbReference type="Proteomes" id="UP000683360">
    <property type="component" value="Unassembled WGS sequence"/>
</dbReference>
<evidence type="ECO:0000256" key="4">
    <source>
        <dbReference type="SAM" id="MobiDB-lite"/>
    </source>
</evidence>
<keyword evidence="2" id="KW-0677">Repeat</keyword>
<keyword evidence="3" id="KW-0325">Glycoprotein</keyword>
<accession>A0A8S3QIE4</accession>
<feature type="region of interest" description="Disordered" evidence="4">
    <location>
        <begin position="810"/>
        <end position="829"/>
    </location>
</feature>
<evidence type="ECO:0008006" key="7">
    <source>
        <dbReference type="Google" id="ProtNLM"/>
    </source>
</evidence>
<feature type="region of interest" description="Disordered" evidence="4">
    <location>
        <begin position="768"/>
        <end position="794"/>
    </location>
</feature>
<dbReference type="EMBL" id="CAJPWZ010000543">
    <property type="protein sequence ID" value="CAG2196098.1"/>
    <property type="molecule type" value="Genomic_DNA"/>
</dbReference>
<sequence length="829" mass="93357">MCSIERNSNDGIHSSSGYFSSIFVNNTVIKGHTGSIGIYSYRWYASSYTENITIINSELSNNRLQSVYMYCYYCYYSVLTIINTTFESNFDRSSVEVYHSGEVSISIIGNSFHNCRGNYPVIGLSKVGHQSDLKVFDNTFRNSYAVVSVNGPDSIMPINIQGNVFMNNTQVSSNSKTSLITISNARLNFTRNTVQSCLMYSLVDIKDGVEHIFSQNKFIDNLLTPCYIKVESIFNRTHAISASYNFWGDTDTDTIKSKICDFFVDSRAALVTVEQFYIDITMLSTLNISNAFEFIQQSDENVYIVEGIFDSSVPLLFPEDSILLLNRSILIAENGDVQISKASFNFSQDRGIRSYGKLEITYSELQGRDLKWTGLHIYEKGLNLQNVTLRDVEMCIEVLESCDVNIDSITVWNTDNFLVADEFIGELDIYFRNSNITVNNEMLKVEFRKSNSIVIRDDSSIFSSVTFISENTFHQGIDCVKIDVHNSDLNLTISDNLFVENVGSTAVLNLLQPNVNVPPILLLGNIFQNNLNTILLFRSPNMFIFHNIFENPNGTFNIKINSAAQYQNEIVNASLNFWGTTDVKEIGQKIYDKNYDDTLMDVLFRPYLGSRNFSDIQNEEPPFISSTGDVGGRVNGELTLTVDRSPYTVTANIEVGEFDTLTLDPGVTLLFNKDFGINVVGTLIVNGSSEMPVMMLESVYGEAWRGIDIDTAEVELNLESLTSLTDIMELPNELKALLVTMKLDGKEPDWKFTTSSDQVSVQSTWIKAREPDTTSRKPEPALKSKNKPPFTRRLNTNRYAQLMVTKTAVVPAAEQQQTTEARVDHNTQT</sequence>
<evidence type="ECO:0000313" key="6">
    <source>
        <dbReference type="Proteomes" id="UP000683360"/>
    </source>
</evidence>
<dbReference type="GO" id="GO:0045217">
    <property type="term" value="P:cell-cell junction maintenance"/>
    <property type="evidence" value="ECO:0007669"/>
    <property type="project" value="TreeGrafter"/>
</dbReference>
<dbReference type="InterPro" id="IPR053243">
    <property type="entry name" value="SJ_maturation_regulator"/>
</dbReference>
<evidence type="ECO:0000256" key="1">
    <source>
        <dbReference type="ARBA" id="ARBA00022729"/>
    </source>
</evidence>
<keyword evidence="1" id="KW-0732">Signal</keyword>
<dbReference type="AlphaFoldDB" id="A0A8S3QIE4"/>
<reference evidence="5" key="1">
    <citation type="submission" date="2021-03" db="EMBL/GenBank/DDBJ databases">
        <authorList>
            <person name="Bekaert M."/>
        </authorList>
    </citation>
    <scope>NUCLEOTIDE SEQUENCE</scope>
</reference>
<evidence type="ECO:0000256" key="3">
    <source>
        <dbReference type="ARBA" id="ARBA00023180"/>
    </source>
</evidence>
<keyword evidence="6" id="KW-1185">Reference proteome</keyword>
<dbReference type="InterPro" id="IPR011050">
    <property type="entry name" value="Pectin_lyase_fold/virulence"/>
</dbReference>
<dbReference type="PANTHER" id="PTHR47653">
    <property type="entry name" value="PROTEIN BARK BEETLE"/>
    <property type="match status" value="1"/>
</dbReference>
<dbReference type="PANTHER" id="PTHR47653:SF1">
    <property type="entry name" value="DELETED IN MALIGNANT BRAIN TUMORS 1 PROTEIN"/>
    <property type="match status" value="1"/>
</dbReference>
<evidence type="ECO:0000256" key="2">
    <source>
        <dbReference type="ARBA" id="ARBA00022737"/>
    </source>
</evidence>
<comment type="caution">
    <text evidence="5">The sequence shown here is derived from an EMBL/GenBank/DDBJ whole genome shotgun (WGS) entry which is preliminary data.</text>
</comment>
<feature type="compositionally biased region" description="Basic and acidic residues" evidence="4">
    <location>
        <begin position="768"/>
        <end position="782"/>
    </location>
</feature>
<gene>
    <name evidence="5" type="ORF">MEDL_10956</name>
</gene>
<protein>
    <recommendedName>
        <fullName evidence="7">Right handed beta helix domain-containing protein</fullName>
    </recommendedName>
</protein>
<dbReference type="OrthoDB" id="6159603at2759"/>
<dbReference type="GO" id="GO:0016020">
    <property type="term" value="C:membrane"/>
    <property type="evidence" value="ECO:0007669"/>
    <property type="project" value="TreeGrafter"/>
</dbReference>
<name>A0A8S3QIE4_MYTED</name>
<proteinExistence type="predicted"/>
<dbReference type="SUPFAM" id="SSF51126">
    <property type="entry name" value="Pectin lyase-like"/>
    <property type="match status" value="2"/>
</dbReference>
<organism evidence="5 6">
    <name type="scientific">Mytilus edulis</name>
    <name type="common">Blue mussel</name>
    <dbReference type="NCBI Taxonomy" id="6550"/>
    <lineage>
        <taxon>Eukaryota</taxon>
        <taxon>Metazoa</taxon>
        <taxon>Spiralia</taxon>
        <taxon>Lophotrochozoa</taxon>
        <taxon>Mollusca</taxon>
        <taxon>Bivalvia</taxon>
        <taxon>Autobranchia</taxon>
        <taxon>Pteriomorphia</taxon>
        <taxon>Mytilida</taxon>
        <taxon>Mytiloidea</taxon>
        <taxon>Mytilidae</taxon>
        <taxon>Mytilinae</taxon>
        <taxon>Mytilus</taxon>
    </lineage>
</organism>